<dbReference type="EMBL" id="CCSD01000058">
    <property type="protein sequence ID" value="CDZ89221.1"/>
    <property type="molecule type" value="Genomic_DNA"/>
</dbReference>
<name>A0A098BNB9_9NOCA</name>
<protein>
    <submittedName>
        <fullName evidence="1">Uncharacterized protein</fullName>
    </submittedName>
</protein>
<sequence>MRDGMGLDGAVVRSVADGLADSATDADCRARAFHTVGFGPDAVDDRYRSEAEAVRACYDRLHRAVVEWSAATAAHASALRRAAGGYAWLDQETDSVLRGVDMPPTASR</sequence>
<evidence type="ECO:0000313" key="2">
    <source>
        <dbReference type="Proteomes" id="UP000042997"/>
    </source>
</evidence>
<dbReference type="RefSeq" id="WP_228287067.1">
    <property type="nucleotide sequence ID" value="NZ_CP023714.1"/>
</dbReference>
<gene>
    <name evidence="1" type="ORF">RHRU231_470069</name>
</gene>
<accession>A0A098BNB9</accession>
<organism evidence="1 2">
    <name type="scientific">Rhodococcus ruber</name>
    <dbReference type="NCBI Taxonomy" id="1830"/>
    <lineage>
        <taxon>Bacteria</taxon>
        <taxon>Bacillati</taxon>
        <taxon>Actinomycetota</taxon>
        <taxon>Actinomycetes</taxon>
        <taxon>Mycobacteriales</taxon>
        <taxon>Nocardiaceae</taxon>
        <taxon>Rhodococcus</taxon>
    </lineage>
</organism>
<dbReference type="AlphaFoldDB" id="A0A098BNB9"/>
<evidence type="ECO:0000313" key="1">
    <source>
        <dbReference type="EMBL" id="CDZ89221.1"/>
    </source>
</evidence>
<dbReference type="eggNOG" id="ENOG5030M03">
    <property type="taxonomic scope" value="Bacteria"/>
</dbReference>
<dbReference type="Proteomes" id="UP000042997">
    <property type="component" value="Unassembled WGS sequence"/>
</dbReference>
<reference evidence="1 2" key="1">
    <citation type="journal article" date="2014" name="Genome Announc.">
        <title>Draft Genome Sequence of Propane- and Butane-Oxidizing Actinobacterium Rhodococcus ruber IEGM 231.</title>
        <authorList>
            <person name="Ivshina I.B."/>
            <person name="Kuyukina M.S."/>
            <person name="Krivoruchko A.V."/>
            <person name="Barbe V."/>
            <person name="Fischer C."/>
        </authorList>
    </citation>
    <scope>NUCLEOTIDE SEQUENCE [LARGE SCALE GENOMIC DNA]</scope>
</reference>
<proteinExistence type="predicted"/>
<dbReference type="GeneID" id="66836873"/>